<dbReference type="InterPro" id="IPR050493">
    <property type="entry name" value="FAD-dep_Monooxygenase_BioMet"/>
</dbReference>
<dbReference type="PROSITE" id="PS51032">
    <property type="entry name" value="AP2_ERF"/>
    <property type="match status" value="1"/>
</dbReference>
<evidence type="ECO:0000313" key="13">
    <source>
        <dbReference type="Proteomes" id="UP000053328"/>
    </source>
</evidence>
<evidence type="ECO:0000256" key="1">
    <source>
        <dbReference type="ARBA" id="ARBA00004123"/>
    </source>
</evidence>
<reference evidence="12 13" key="1">
    <citation type="submission" date="2015-01" db="EMBL/GenBank/DDBJ databases">
        <title>The Genome Sequence of Exophiala spinifera CBS89968.</title>
        <authorList>
            <consortium name="The Broad Institute Genomics Platform"/>
            <person name="Cuomo C."/>
            <person name="de Hoog S."/>
            <person name="Gorbushina A."/>
            <person name="Stielow B."/>
            <person name="Teixiera M."/>
            <person name="Abouelleil A."/>
            <person name="Chapman S.B."/>
            <person name="Priest M."/>
            <person name="Young S.K."/>
            <person name="Wortman J."/>
            <person name="Nusbaum C."/>
            <person name="Birren B."/>
        </authorList>
    </citation>
    <scope>NUCLEOTIDE SEQUENCE [LARGE SCALE GENOMIC DNA]</scope>
    <source>
        <strain evidence="12 13">CBS 89968</strain>
    </source>
</reference>
<dbReference type="GO" id="GO:0071949">
    <property type="term" value="F:FAD binding"/>
    <property type="evidence" value="ECO:0007669"/>
    <property type="project" value="InterPro"/>
</dbReference>
<dbReference type="VEuPathDB" id="FungiDB:PV08_03745"/>
<evidence type="ECO:0000256" key="9">
    <source>
        <dbReference type="ARBA" id="ARBA00023163"/>
    </source>
</evidence>
<dbReference type="PANTHER" id="PTHR13789:SF236">
    <property type="entry name" value="MONOOXYGENASE, PUTATIVE (AFU_ORTHOLOGUE AFUA_6G12060)-RELATED"/>
    <property type="match status" value="1"/>
</dbReference>
<evidence type="ECO:0000256" key="8">
    <source>
        <dbReference type="ARBA" id="ARBA00023125"/>
    </source>
</evidence>
<keyword evidence="8" id="KW-0238">DNA-binding</keyword>
<proteinExistence type="inferred from homology"/>
<protein>
    <recommendedName>
        <fullName evidence="11">AP2/ERF domain-containing protein</fullName>
    </recommendedName>
</protein>
<evidence type="ECO:0000256" key="10">
    <source>
        <dbReference type="ARBA" id="ARBA00023242"/>
    </source>
</evidence>
<dbReference type="InterPro" id="IPR001471">
    <property type="entry name" value="AP2/ERF_dom"/>
</dbReference>
<comment type="similarity">
    <text evidence="2">Belongs to the paxM FAD-dependent monooxygenase family.</text>
</comment>
<feature type="domain" description="AP2/ERF" evidence="11">
    <location>
        <begin position="363"/>
        <end position="435"/>
    </location>
</feature>
<evidence type="ECO:0000256" key="7">
    <source>
        <dbReference type="ARBA" id="ARBA00023033"/>
    </source>
</evidence>
<dbReference type="HOGENOM" id="CLU_009665_19_1_1"/>
<evidence type="ECO:0000256" key="5">
    <source>
        <dbReference type="ARBA" id="ARBA00023002"/>
    </source>
</evidence>
<dbReference type="STRING" id="91928.A0A0D1ZV22"/>
<keyword evidence="5" id="KW-0560">Oxidoreductase</keyword>
<evidence type="ECO:0000256" key="2">
    <source>
        <dbReference type="ARBA" id="ARBA00007992"/>
    </source>
</evidence>
<keyword evidence="3" id="KW-0285">Flavoprotein</keyword>
<dbReference type="GO" id="GO:0005634">
    <property type="term" value="C:nucleus"/>
    <property type="evidence" value="ECO:0007669"/>
    <property type="project" value="UniProtKB-SubCell"/>
</dbReference>
<sequence length="450" mass="50240">MESQDRRPPTGIKVVIVGAGFAGLCAAIECDRKGHSVTLLEKVKEMKPLGDLISFGSNTGPVFERWGNVMETLEPLLYKSPGINYFEWNGPYVTRQNWHAEKNWGRSISGHRGEIHLVVLRYALARGIDIRFGQNVTGYFETEDAAGVVSNEVRITGDIVLAAECVKSPGRKIVLGFDDPPKPSGYAVYRAWYDSQRLADNDLTKHLVINGDTHSGWIGRDCHFLATSLKNGKDFSWVMTHKDNANIDEDWQFPGKVEDVLDELSGWDPVVHALVKATPPDCLVDYKLVFRDPLPTFVSKRGRIALIGDAAHPFLPTSIQGASQAIEDGVTIAVCLEKAGRDSVVEALRTYEAIRYERVHRIQMTGVTTREQWHKADWDAIRKNPESLHIKREAWMLNFDCEAHAYDVYDATAAKLQQATSVSATEDVKDFSDFEISATPIATQKPVEVQ</sequence>
<evidence type="ECO:0000256" key="6">
    <source>
        <dbReference type="ARBA" id="ARBA00023015"/>
    </source>
</evidence>
<name>A0A0D1ZV22_9EURO</name>
<keyword evidence="6" id="KW-0805">Transcription regulation</keyword>
<dbReference type="PANTHER" id="PTHR13789">
    <property type="entry name" value="MONOOXYGENASE"/>
    <property type="match status" value="1"/>
</dbReference>
<dbReference type="InterPro" id="IPR002938">
    <property type="entry name" value="FAD-bd"/>
</dbReference>
<dbReference type="OrthoDB" id="16820at2759"/>
<keyword evidence="10" id="KW-0539">Nucleus</keyword>
<dbReference type="GeneID" id="27330828"/>
<dbReference type="PRINTS" id="PR00420">
    <property type="entry name" value="RNGMNOXGNASE"/>
</dbReference>
<dbReference type="RefSeq" id="XP_016236773.1">
    <property type="nucleotide sequence ID" value="XM_016378096.1"/>
</dbReference>
<keyword evidence="4" id="KW-0274">FAD</keyword>
<organism evidence="12 13">
    <name type="scientific">Exophiala spinifera</name>
    <dbReference type="NCBI Taxonomy" id="91928"/>
    <lineage>
        <taxon>Eukaryota</taxon>
        <taxon>Fungi</taxon>
        <taxon>Dikarya</taxon>
        <taxon>Ascomycota</taxon>
        <taxon>Pezizomycotina</taxon>
        <taxon>Eurotiomycetes</taxon>
        <taxon>Chaetothyriomycetidae</taxon>
        <taxon>Chaetothyriales</taxon>
        <taxon>Herpotrichiellaceae</taxon>
        <taxon>Exophiala</taxon>
    </lineage>
</organism>
<keyword evidence="7" id="KW-0503">Monooxygenase</keyword>
<evidence type="ECO:0000256" key="4">
    <source>
        <dbReference type="ARBA" id="ARBA00022827"/>
    </source>
</evidence>
<dbReference type="AlphaFoldDB" id="A0A0D1ZV22"/>
<dbReference type="Proteomes" id="UP000053328">
    <property type="component" value="Unassembled WGS sequence"/>
</dbReference>
<evidence type="ECO:0000313" key="12">
    <source>
        <dbReference type="EMBL" id="KIW16557.1"/>
    </source>
</evidence>
<comment type="subcellular location">
    <subcellularLocation>
        <location evidence="1">Nucleus</location>
    </subcellularLocation>
</comment>
<dbReference type="SUPFAM" id="SSF54373">
    <property type="entry name" value="FAD-linked reductases, C-terminal domain"/>
    <property type="match status" value="1"/>
</dbReference>
<gene>
    <name evidence="12" type="ORF">PV08_03745</name>
</gene>
<dbReference type="GO" id="GO:0003700">
    <property type="term" value="F:DNA-binding transcription factor activity"/>
    <property type="evidence" value="ECO:0007669"/>
    <property type="project" value="InterPro"/>
</dbReference>
<dbReference type="SUPFAM" id="SSF51905">
    <property type="entry name" value="FAD/NAD(P)-binding domain"/>
    <property type="match status" value="1"/>
</dbReference>
<evidence type="ECO:0000256" key="3">
    <source>
        <dbReference type="ARBA" id="ARBA00022630"/>
    </source>
</evidence>
<accession>A0A0D1ZV22</accession>
<dbReference type="Pfam" id="PF01494">
    <property type="entry name" value="FAD_binding_3"/>
    <property type="match status" value="1"/>
</dbReference>
<dbReference type="GO" id="GO:0003677">
    <property type="term" value="F:DNA binding"/>
    <property type="evidence" value="ECO:0007669"/>
    <property type="project" value="UniProtKB-KW"/>
</dbReference>
<dbReference type="GO" id="GO:0004497">
    <property type="term" value="F:monooxygenase activity"/>
    <property type="evidence" value="ECO:0007669"/>
    <property type="project" value="UniProtKB-KW"/>
</dbReference>
<keyword evidence="13" id="KW-1185">Reference proteome</keyword>
<evidence type="ECO:0000259" key="11">
    <source>
        <dbReference type="PROSITE" id="PS51032"/>
    </source>
</evidence>
<dbReference type="EMBL" id="KN847494">
    <property type="protein sequence ID" value="KIW16557.1"/>
    <property type="molecule type" value="Genomic_DNA"/>
</dbReference>
<keyword evidence="9" id="KW-0804">Transcription</keyword>
<dbReference type="InterPro" id="IPR036188">
    <property type="entry name" value="FAD/NAD-bd_sf"/>
</dbReference>
<dbReference type="Gene3D" id="3.50.50.60">
    <property type="entry name" value="FAD/NAD(P)-binding domain"/>
    <property type="match status" value="1"/>
</dbReference>